<dbReference type="InterPro" id="IPR029016">
    <property type="entry name" value="GAF-like_dom_sf"/>
</dbReference>
<accession>A0A919KAW2</accession>
<gene>
    <name evidence="5" type="ORF">Asi03nite_02760</name>
</gene>
<name>A0A919KAW2_9ACTN</name>
<evidence type="ECO:0000256" key="3">
    <source>
        <dbReference type="ARBA" id="ARBA00023163"/>
    </source>
</evidence>
<dbReference type="Gene3D" id="3.30.450.40">
    <property type="match status" value="1"/>
</dbReference>
<dbReference type="PANTHER" id="PTHR44688:SF16">
    <property type="entry name" value="DNA-BINDING TRANSCRIPTIONAL ACTIVATOR DEVR_DOSR"/>
    <property type="match status" value="1"/>
</dbReference>
<dbReference type="GO" id="GO:0003677">
    <property type="term" value="F:DNA binding"/>
    <property type="evidence" value="ECO:0007669"/>
    <property type="project" value="UniProtKB-KW"/>
</dbReference>
<dbReference type="PRINTS" id="PR00038">
    <property type="entry name" value="HTHLUXR"/>
</dbReference>
<dbReference type="InterPro" id="IPR000792">
    <property type="entry name" value="Tscrpt_reg_LuxR_C"/>
</dbReference>
<evidence type="ECO:0000313" key="5">
    <source>
        <dbReference type="EMBL" id="GIF02738.1"/>
    </source>
</evidence>
<dbReference type="InterPro" id="IPR003018">
    <property type="entry name" value="GAF"/>
</dbReference>
<dbReference type="PROSITE" id="PS50043">
    <property type="entry name" value="HTH_LUXR_2"/>
    <property type="match status" value="1"/>
</dbReference>
<dbReference type="Gene3D" id="1.10.10.10">
    <property type="entry name" value="Winged helix-like DNA-binding domain superfamily/Winged helix DNA-binding domain"/>
    <property type="match status" value="1"/>
</dbReference>
<evidence type="ECO:0000259" key="4">
    <source>
        <dbReference type="PROSITE" id="PS50043"/>
    </source>
</evidence>
<dbReference type="CDD" id="cd06170">
    <property type="entry name" value="LuxR_C_like"/>
    <property type="match status" value="1"/>
</dbReference>
<keyword evidence="2" id="KW-0238">DNA-binding</keyword>
<dbReference type="Pfam" id="PF00196">
    <property type="entry name" value="GerE"/>
    <property type="match status" value="1"/>
</dbReference>
<evidence type="ECO:0000313" key="6">
    <source>
        <dbReference type="Proteomes" id="UP000629619"/>
    </source>
</evidence>
<dbReference type="InterPro" id="IPR016032">
    <property type="entry name" value="Sig_transdc_resp-reg_C-effctor"/>
</dbReference>
<keyword evidence="3" id="KW-0804">Transcription</keyword>
<dbReference type="GO" id="GO:0006355">
    <property type="term" value="P:regulation of DNA-templated transcription"/>
    <property type="evidence" value="ECO:0007669"/>
    <property type="project" value="InterPro"/>
</dbReference>
<sequence length="380" mass="41390">MFETKGHNCEKVVLNPRRPRFRNGEGPGRGHRVLVGWSVMPDVVASAVRLAVEISHMSAAAGDSSRLLDGLWEPLQRLVPFTAGWIGMFDPEERRHVTAAAVGHDGPGYSYLESPSFTEQVDAVELFRRRRPMCLRDAPLPALEYRSWAELWWPAGYREGLGVPLVTRDGRRLGVMSLLTDSPDHPSDEARDAIGMVAPMLTDAIDPMSTVVGLAALVSEARASVAVDRVGSVHRVPGLPSHPLLMGESLVVPTAVGKLADHRTHVAFLCPNPGAENQDDYMKVTGIACRPGPPSYLSALVVLSRAGDLHGLTRRELEVLGFLIDGRPNQHIASRLFITERTVAAHLEHIRAKFGAPSRTVAAVRSLHEALYIPHELAGS</sequence>
<feature type="domain" description="HTH luxR-type" evidence="4">
    <location>
        <begin position="305"/>
        <end position="370"/>
    </location>
</feature>
<dbReference type="SMART" id="SM00421">
    <property type="entry name" value="HTH_LUXR"/>
    <property type="match status" value="1"/>
</dbReference>
<keyword evidence="1" id="KW-0805">Transcription regulation</keyword>
<dbReference type="PROSITE" id="PS00622">
    <property type="entry name" value="HTH_LUXR_1"/>
    <property type="match status" value="1"/>
</dbReference>
<dbReference type="PANTHER" id="PTHR44688">
    <property type="entry name" value="DNA-BINDING TRANSCRIPTIONAL ACTIVATOR DEVR_DOSR"/>
    <property type="match status" value="1"/>
</dbReference>
<keyword evidence="6" id="KW-1185">Reference proteome</keyword>
<evidence type="ECO:0000256" key="1">
    <source>
        <dbReference type="ARBA" id="ARBA00023015"/>
    </source>
</evidence>
<comment type="caution">
    <text evidence="5">The sequence shown here is derived from an EMBL/GenBank/DDBJ whole genome shotgun (WGS) entry which is preliminary data.</text>
</comment>
<organism evidence="5 6">
    <name type="scientific">Actinoplanes siamensis</name>
    <dbReference type="NCBI Taxonomy" id="1223317"/>
    <lineage>
        <taxon>Bacteria</taxon>
        <taxon>Bacillati</taxon>
        <taxon>Actinomycetota</taxon>
        <taxon>Actinomycetes</taxon>
        <taxon>Micromonosporales</taxon>
        <taxon>Micromonosporaceae</taxon>
        <taxon>Actinoplanes</taxon>
    </lineage>
</organism>
<dbReference type="EMBL" id="BOMW01000004">
    <property type="protein sequence ID" value="GIF02738.1"/>
    <property type="molecule type" value="Genomic_DNA"/>
</dbReference>
<protein>
    <recommendedName>
        <fullName evidence="4">HTH luxR-type domain-containing protein</fullName>
    </recommendedName>
</protein>
<evidence type="ECO:0000256" key="2">
    <source>
        <dbReference type="ARBA" id="ARBA00023125"/>
    </source>
</evidence>
<dbReference type="Proteomes" id="UP000629619">
    <property type="component" value="Unassembled WGS sequence"/>
</dbReference>
<dbReference type="Pfam" id="PF13185">
    <property type="entry name" value="GAF_2"/>
    <property type="match status" value="1"/>
</dbReference>
<dbReference type="SUPFAM" id="SSF55781">
    <property type="entry name" value="GAF domain-like"/>
    <property type="match status" value="1"/>
</dbReference>
<reference evidence="5" key="1">
    <citation type="submission" date="2021-01" db="EMBL/GenBank/DDBJ databases">
        <title>Whole genome shotgun sequence of Actinoplanes siamensis NBRC 109076.</title>
        <authorList>
            <person name="Komaki H."/>
            <person name="Tamura T."/>
        </authorList>
    </citation>
    <scope>NUCLEOTIDE SEQUENCE</scope>
    <source>
        <strain evidence="5">NBRC 109076</strain>
    </source>
</reference>
<dbReference type="SUPFAM" id="SSF46894">
    <property type="entry name" value="C-terminal effector domain of the bipartite response regulators"/>
    <property type="match status" value="1"/>
</dbReference>
<proteinExistence type="predicted"/>
<dbReference type="AlphaFoldDB" id="A0A919KAW2"/>
<dbReference type="InterPro" id="IPR036388">
    <property type="entry name" value="WH-like_DNA-bd_sf"/>
</dbReference>